<accession>H5SGA2</accession>
<feature type="region of interest" description="Disordered" evidence="1">
    <location>
        <begin position="704"/>
        <end position="728"/>
    </location>
</feature>
<gene>
    <name evidence="3" type="ORF">HGMM_F24F10C06</name>
</gene>
<dbReference type="InterPro" id="IPR013783">
    <property type="entry name" value="Ig-like_fold"/>
</dbReference>
<dbReference type="SUPFAM" id="SSF49899">
    <property type="entry name" value="Concanavalin A-like lectins/glucanases"/>
    <property type="match status" value="2"/>
</dbReference>
<feature type="compositionally biased region" description="Low complexity" evidence="1">
    <location>
        <begin position="716"/>
        <end position="728"/>
    </location>
</feature>
<protein>
    <submittedName>
        <fullName evidence="3">OmpA domain-containing protein</fullName>
    </submittedName>
</protein>
<reference evidence="3" key="2">
    <citation type="journal article" date="2012" name="PLoS ONE">
        <title>A Deeply Branching Thermophilic Bacterium with an Ancient Acetyl-CoA Pathway Dominates a Subsurface Ecosystem.</title>
        <authorList>
            <person name="Takami H."/>
            <person name="Noguchi H."/>
            <person name="Takaki Y."/>
            <person name="Uchiyama I."/>
            <person name="Toyoda A."/>
            <person name="Nishi S."/>
            <person name="Chee G.-J."/>
            <person name="Arai W."/>
            <person name="Nunoura T."/>
            <person name="Itoh T."/>
            <person name="Hattori M."/>
            <person name="Takai K."/>
        </authorList>
    </citation>
    <scope>NUCLEOTIDE SEQUENCE</scope>
</reference>
<dbReference type="Gene3D" id="2.60.120.200">
    <property type="match status" value="3"/>
</dbReference>
<proteinExistence type="predicted"/>
<dbReference type="SUPFAM" id="SSF49265">
    <property type="entry name" value="Fibronectin type III"/>
    <property type="match status" value="2"/>
</dbReference>
<organism evidence="3">
    <name type="scientific">uncultured prokaryote</name>
    <dbReference type="NCBI Taxonomy" id="198431"/>
    <lineage>
        <taxon>unclassified sequences</taxon>
        <taxon>environmental samples</taxon>
    </lineage>
</organism>
<feature type="domain" description="Fibronectin type-III" evidence="2">
    <location>
        <begin position="439"/>
        <end position="526"/>
    </location>
</feature>
<evidence type="ECO:0000313" key="3">
    <source>
        <dbReference type="EMBL" id="BAL55188.1"/>
    </source>
</evidence>
<dbReference type="Gene3D" id="2.60.40.10">
    <property type="entry name" value="Immunoglobulins"/>
    <property type="match status" value="4"/>
</dbReference>
<dbReference type="SMART" id="SM00060">
    <property type="entry name" value="FN3"/>
    <property type="match status" value="6"/>
</dbReference>
<feature type="region of interest" description="Disordered" evidence="1">
    <location>
        <begin position="1157"/>
        <end position="1178"/>
    </location>
</feature>
<sequence length="1608" mass="169341">MDRSTSQRTRFPHVVIAGLMALLLTLGTLGLTVRPVAAASCATSSPSSGAYLVTVCLSRPPSGALLSGAVTVEASATTSGSAPRVQRMLYTLDGNYLLTEFFAPYQFTLPTTQFVDGQHTLTVSALMSDGFVSSPASITLFFQNGVTTPPPIPTGFQPTTGSTPPSGQPFRIAAVGDGGNDGTYSAQVAQLIASLSPNMFLYLGDLYEKGSYTEFLNYYGTDGSLYSAFRAVTNPVVGNHEYEGGITEGYLRYWHSPPSYYSVDAGGWHIIALNSTSQFGQFAPGTPQYEWLLSDLQAHRDGCTIAYFHHPRFSIGPEGDTPALQPIWELLYQFGVELVLAGHDHNYQRWVPLDRNGQPDPNGINQIVAGTGGHGIRGFARSDARVAAGFDLPPAAYGALLLELFPSRADIAFIDLRGQPIDSTAVTCHGPNDSTPPTTPTGLQATAISSTQVVVKWNPSSDDYAVTTYEIVRDGNVIATVPGTITSYIDKSLSPDQEPTYRVRALDAVGNRSEDSEPVTPTGGQTLLSEDFESGTLAGWNVVNSLVITTDRPAAGSFAARALSTTGTPGYASRNLPSSVSELSLRLQFFLAAQGTNTVYLLKFRNTSGGSVGGVYLSSNGRLGFRNDVIGKSSITSTLVTPGTWHTVQVHIVTGNSGLVEVWYDSTRILQLTQDLGISPIGSIQLGENSSGRTFDIRFDNLKATTASAPPPDTTPPETTLTGTPPGSTEEMSATFTFTANEPATFRCSLDGSPAGPCTSPASYANLMPGTHVFSVAAVDAAGNIDPTPATYSWEVVARSAPETMILSTPPSLTNLDSATFTFTSNDAAATFECQLDASTGIACTSPWLVTSLSEGSHTFSVRAINGEGEPDPTPATWSWTIDRTPPPAPSSLTASATSGNRVELSWSAVSDDNGIAGYDVYRDGSLLVSLGPVTSAIDATVQPASTYRYTVRARDNAGNISVDSPIATMTTPSLRLFEDDFESGTLVRWSSVNGLTVTTEAPFSGSYAARAFSTAGTASYALATLPRPVSEFSLRIRLLVTSQGTNAVNLVKWRSGISSLGGISLTSSGQLAVRNDVAAQGSTTSTTIAASTWHTLELHVRTGSDGFVEIWYDGTRIHQSFQNFGTNQVTAIQLGENSTGRLFDVRFDDVAVDTGPIDAPADTTPPETTLTSTPPASTDQTTATFAFAANELATFRCSVDGAPWQLCTSPFTVSDLAIGPHTFRVTATDIAGNADLTPATYAWEIALATPETTLTGTPAAVTNRTDATFSFIADDPTATFQCQLDSSTPIACTSPLTLDMLSEGDHTFSVWAINPSGTADPTPATWTWTVDLTPPPAPSGVTAVAGNGRVTITWQAVTDRNGIAGYDVYRDGTLLVSLGDTTSYVDTTVQASTSYSYAVSARDQVGNASPPSASVTVTTGTFALFADDFESGTLAAWSTVSGLAVTTDQPYSGQYAARAFSTSGTAAYAYASLPSTTSDVYVRIRFFVSSQGANTVYLLKVRTAGGASLGGIFISSTGKLGFRNDVTGQSTTTTTTVTPGTWHTLLLHVVVTSGSVEVSYDGSQIATISGNLGTEPIGRFQLGENSTGRTFDIRFDEVVVDTQPIAG</sequence>
<dbReference type="PANTHER" id="PTHR34677:SF3">
    <property type="entry name" value="BACTERIAL IG-LIKE DOMAIN-CONTAINING PROTEIN"/>
    <property type="match status" value="1"/>
</dbReference>
<dbReference type="InterPro" id="IPR013320">
    <property type="entry name" value="ConA-like_dom_sf"/>
</dbReference>
<dbReference type="Pfam" id="PF00149">
    <property type="entry name" value="Metallophos"/>
    <property type="match status" value="1"/>
</dbReference>
<dbReference type="InterPro" id="IPR029052">
    <property type="entry name" value="Metallo-depent_PP-like"/>
</dbReference>
<dbReference type="PANTHER" id="PTHR34677">
    <property type="match status" value="1"/>
</dbReference>
<dbReference type="CDD" id="cd00063">
    <property type="entry name" value="FN3"/>
    <property type="match status" value="3"/>
</dbReference>
<name>H5SGA2_9ZZZZ</name>
<evidence type="ECO:0000256" key="1">
    <source>
        <dbReference type="SAM" id="MobiDB-lite"/>
    </source>
</evidence>
<dbReference type="GO" id="GO:0016787">
    <property type="term" value="F:hydrolase activity"/>
    <property type="evidence" value="ECO:0007669"/>
    <property type="project" value="InterPro"/>
</dbReference>
<evidence type="ECO:0000259" key="2">
    <source>
        <dbReference type="PROSITE" id="PS50853"/>
    </source>
</evidence>
<dbReference type="InterPro" id="IPR036116">
    <property type="entry name" value="FN3_sf"/>
</dbReference>
<dbReference type="InterPro" id="IPR004843">
    <property type="entry name" value="Calcineurin-like_PHP"/>
</dbReference>
<dbReference type="InterPro" id="IPR003961">
    <property type="entry name" value="FN3_dom"/>
</dbReference>
<dbReference type="Gene3D" id="3.60.21.10">
    <property type="match status" value="1"/>
</dbReference>
<feature type="domain" description="Fibronectin type-III" evidence="2">
    <location>
        <begin position="1335"/>
        <end position="1423"/>
    </location>
</feature>
<dbReference type="Pfam" id="PF00041">
    <property type="entry name" value="fn3"/>
    <property type="match status" value="1"/>
</dbReference>
<dbReference type="PROSITE" id="PS50853">
    <property type="entry name" value="FN3"/>
    <property type="match status" value="3"/>
</dbReference>
<feature type="domain" description="Fibronectin type-III" evidence="2">
    <location>
        <begin position="889"/>
        <end position="975"/>
    </location>
</feature>
<dbReference type="EMBL" id="AP011712">
    <property type="protein sequence ID" value="BAL55188.1"/>
    <property type="molecule type" value="Genomic_DNA"/>
</dbReference>
<reference evidence="3" key="1">
    <citation type="journal article" date="2005" name="Environ. Microbiol.">
        <title>Genetic and functional properties of uncultivated thermophilic crenarchaeotes from a subsurface gold mine as revealed by analysis of genome fragments.</title>
        <authorList>
            <person name="Nunoura T."/>
            <person name="Hirayama H."/>
            <person name="Takami H."/>
            <person name="Oida H."/>
            <person name="Nishi S."/>
            <person name="Shimamura S."/>
            <person name="Suzuki Y."/>
            <person name="Inagaki F."/>
            <person name="Takai K."/>
            <person name="Nealson K.H."/>
            <person name="Horikoshi K."/>
        </authorList>
    </citation>
    <scope>NUCLEOTIDE SEQUENCE</scope>
</reference>
<dbReference type="SUPFAM" id="SSF56300">
    <property type="entry name" value="Metallo-dependent phosphatases"/>
    <property type="match status" value="1"/>
</dbReference>
<dbReference type="Pfam" id="PF17957">
    <property type="entry name" value="Big_7"/>
    <property type="match status" value="1"/>
</dbReference>